<keyword evidence="10" id="KW-0413">Isomerase</keyword>
<keyword evidence="2 14" id="KW-0547">Nucleotide-binding</keyword>
<evidence type="ECO:0000256" key="3">
    <source>
        <dbReference type="ARBA" id="ARBA00022763"/>
    </source>
</evidence>
<dbReference type="PANTHER" id="PTHR11070:SF67">
    <property type="entry name" value="DNA 3'-5' HELICASE"/>
    <property type="match status" value="1"/>
</dbReference>
<keyword evidence="15" id="KW-0175">Coiled coil</keyword>
<evidence type="ECO:0000256" key="5">
    <source>
        <dbReference type="ARBA" id="ARBA00022806"/>
    </source>
</evidence>
<dbReference type="Gene3D" id="1.10.3170.10">
    <property type="entry name" value="Recbcd, chain B, domain 2"/>
    <property type="match status" value="1"/>
</dbReference>
<keyword evidence="5 14" id="KW-0347">Helicase</keyword>
<dbReference type="EMBL" id="JAVRHZ010000002">
    <property type="protein sequence ID" value="MDT0555659.1"/>
    <property type="molecule type" value="Genomic_DNA"/>
</dbReference>
<feature type="domain" description="UvrD-like helicase C-terminal" evidence="17">
    <location>
        <begin position="486"/>
        <end position="737"/>
    </location>
</feature>
<reference evidence="18 19" key="1">
    <citation type="submission" date="2023-09" db="EMBL/GenBank/DDBJ databases">
        <authorList>
            <person name="Rey-Velasco X."/>
        </authorList>
    </citation>
    <scope>NUCLEOTIDE SEQUENCE [LARGE SCALE GENOMIC DNA]</scope>
    <source>
        <strain evidence="18 19">W242</strain>
    </source>
</reference>
<dbReference type="Pfam" id="PF12705">
    <property type="entry name" value="PDDEXK_1"/>
    <property type="match status" value="1"/>
</dbReference>
<evidence type="ECO:0000256" key="9">
    <source>
        <dbReference type="ARBA" id="ARBA00023204"/>
    </source>
</evidence>
<dbReference type="Pfam" id="PF13361">
    <property type="entry name" value="UvrD_C"/>
    <property type="match status" value="2"/>
</dbReference>
<dbReference type="Proteomes" id="UP001254488">
    <property type="component" value="Unassembled WGS sequence"/>
</dbReference>
<keyword evidence="8" id="KW-0238">DNA-binding</keyword>
<keyword evidence="3" id="KW-0227">DNA damage</keyword>
<evidence type="ECO:0000256" key="4">
    <source>
        <dbReference type="ARBA" id="ARBA00022801"/>
    </source>
</evidence>
<evidence type="ECO:0000256" key="14">
    <source>
        <dbReference type="PROSITE-ProRule" id="PRU00560"/>
    </source>
</evidence>
<proteinExistence type="predicted"/>
<keyword evidence="7 14" id="KW-0067">ATP-binding</keyword>
<evidence type="ECO:0000256" key="8">
    <source>
        <dbReference type="ARBA" id="ARBA00023125"/>
    </source>
</evidence>
<evidence type="ECO:0000256" key="15">
    <source>
        <dbReference type="SAM" id="Coils"/>
    </source>
</evidence>
<evidence type="ECO:0000256" key="1">
    <source>
        <dbReference type="ARBA" id="ARBA00022722"/>
    </source>
</evidence>
<dbReference type="InterPro" id="IPR027417">
    <property type="entry name" value="P-loop_NTPase"/>
</dbReference>
<keyword evidence="9" id="KW-0234">DNA repair</keyword>
<comment type="caution">
    <text evidence="18">The sequence shown here is derived from an EMBL/GenBank/DDBJ whole genome shotgun (WGS) entry which is preliminary data.</text>
</comment>
<protein>
    <recommendedName>
        <fullName evidence="12">DNA 3'-5' helicase</fullName>
        <ecNumber evidence="12">5.6.2.4</ecNumber>
    </recommendedName>
</protein>
<dbReference type="InterPro" id="IPR038726">
    <property type="entry name" value="PDDEXK_AddAB-type"/>
</dbReference>
<keyword evidence="1" id="KW-0540">Nuclease</keyword>
<feature type="coiled-coil region" evidence="15">
    <location>
        <begin position="212"/>
        <end position="246"/>
    </location>
</feature>
<gene>
    <name evidence="18" type="ORF">RM538_06565</name>
</gene>
<keyword evidence="19" id="KW-1185">Reference proteome</keyword>
<comment type="catalytic activity">
    <reaction evidence="13">
        <text>ATP + H2O = ADP + phosphate + H(+)</text>
        <dbReference type="Rhea" id="RHEA:13065"/>
        <dbReference type="ChEBI" id="CHEBI:15377"/>
        <dbReference type="ChEBI" id="CHEBI:15378"/>
        <dbReference type="ChEBI" id="CHEBI:30616"/>
        <dbReference type="ChEBI" id="CHEBI:43474"/>
        <dbReference type="ChEBI" id="CHEBI:456216"/>
        <dbReference type="EC" id="5.6.2.4"/>
    </reaction>
</comment>
<dbReference type="InterPro" id="IPR014017">
    <property type="entry name" value="DNA_helicase_UvrD-like_C"/>
</dbReference>
<evidence type="ECO:0000313" key="19">
    <source>
        <dbReference type="Proteomes" id="UP001254488"/>
    </source>
</evidence>
<dbReference type="Gene3D" id="3.40.50.300">
    <property type="entry name" value="P-loop containing nucleotide triphosphate hydrolases"/>
    <property type="match status" value="3"/>
</dbReference>
<dbReference type="PANTHER" id="PTHR11070">
    <property type="entry name" value="UVRD / RECB / PCRA DNA HELICASE FAMILY MEMBER"/>
    <property type="match status" value="1"/>
</dbReference>
<evidence type="ECO:0000256" key="2">
    <source>
        <dbReference type="ARBA" id="ARBA00022741"/>
    </source>
</evidence>
<evidence type="ECO:0000256" key="10">
    <source>
        <dbReference type="ARBA" id="ARBA00023235"/>
    </source>
</evidence>
<sequence>MDTETTFKIYNASAGSGKTYTLVKEYLKRVLASSSVSGYKNLLAITFTNKAVAEMKQRIVTALITFSEEKAAENPNDMMLAIAEEIEMPIATIQNKAKHILKHLLHHYASFSVETIDRFNHQLIRTFSRDLQLSSNFDVTLDTNQLLKEAVEELIGKAGENKEVTRVLLDFVLEKIDDDRSWDISRDITKAASILYQENELQALETLKNKKLSDFIILKKELQEKKKQLEKKLVKIANDVLTLIAESGLEHSDFSGGYFPKYLLKVSALDTNVSFGTAWQESMGEKPMYPGRVLKETPDTAETIEELTPHFKEQFLKTKEVIQQLLLHENIIKNLTPLSVINLVKNEIETIKEEQNILPISEFNTLINREIKNQPAPFIYERLGERYRHYFIDEFQDTSLYQWENLKPLIENVLTQQFENEELGSLLLVGDTKQSIYRWRGGLPEQFLDLCANTNPFPVPKKVENLPKNFRSCKEIVHFNNDFFNHIAQLLANEAHQNLYIGGSKQQLEKDSDGYVNISFISFDDASQKNEIYGKKVLETIKKLKKSNFSYKDICILTRRKKDGIELSTLLMEQNIPVVSQETLLLASSQKINCIISLLQLIQNVPSNTIKVSIASFLFKYLDIKTDKHFFITSFLNTSLLGFSEKLAAYNINLDFTQLASLTTYEACEYIIEKLHFKKDADAYIFGFMDFVFEYEQQPNKKTEFLEHWETKKDSAAIATSTAIDAVQLMTIHKSKGLEFPVVIFPYADVSIYEDKDAKIWYPLESPTAGFNQVRINFKKEVAEYSQKGKNLYEERRKILELDNYNMLYVALTRAVEQLYIFAEEAKPSKTELLKDYNNLFLSFLQQQNIWEEGKDVYEFGVFQNKTGSNITKAITQITPFYSTSSPESHQLYYSTSKGSLWDTEASEAIELGNSIHDIMALIVSHQDVDDALEKYSEKNNVSNSVIQSIKKIVSHSELKHLFENGVEIAIEKDILTTNGVILRPDRINFLEDNKATIVDYKTGAPNEKNNQQINEYASVLNQMGFNVINKTLVYISEGEILINNL</sequence>
<evidence type="ECO:0000256" key="12">
    <source>
        <dbReference type="ARBA" id="ARBA00034808"/>
    </source>
</evidence>
<comment type="catalytic activity">
    <reaction evidence="11">
        <text>Couples ATP hydrolysis with the unwinding of duplex DNA by translocating in the 3'-5' direction.</text>
        <dbReference type="EC" id="5.6.2.4"/>
    </reaction>
</comment>
<evidence type="ECO:0000313" key="18">
    <source>
        <dbReference type="EMBL" id="MDT0555659.1"/>
    </source>
</evidence>
<dbReference type="RefSeq" id="WP_311332609.1">
    <property type="nucleotide sequence ID" value="NZ_JAVRHZ010000002.1"/>
</dbReference>
<evidence type="ECO:0000259" key="17">
    <source>
        <dbReference type="PROSITE" id="PS51217"/>
    </source>
</evidence>
<name>A0ABU2YDB7_9FLAO</name>
<dbReference type="EC" id="5.6.2.4" evidence="12"/>
<feature type="domain" description="UvrD-like helicase ATP-binding" evidence="16">
    <location>
        <begin position="1"/>
        <end position="473"/>
    </location>
</feature>
<dbReference type="PROSITE" id="PS51198">
    <property type="entry name" value="UVRD_HELICASE_ATP_BIND"/>
    <property type="match status" value="1"/>
</dbReference>
<keyword evidence="4 14" id="KW-0378">Hydrolase</keyword>
<evidence type="ECO:0000256" key="6">
    <source>
        <dbReference type="ARBA" id="ARBA00022839"/>
    </source>
</evidence>
<keyword evidence="6" id="KW-0269">Exonuclease</keyword>
<dbReference type="InterPro" id="IPR011604">
    <property type="entry name" value="PDDEXK-like_dom_sf"/>
</dbReference>
<organism evidence="18 19">
    <name type="scientific">Patiriisocius hiemis</name>
    <dbReference type="NCBI Taxonomy" id="3075604"/>
    <lineage>
        <taxon>Bacteria</taxon>
        <taxon>Pseudomonadati</taxon>
        <taxon>Bacteroidota</taxon>
        <taxon>Flavobacteriia</taxon>
        <taxon>Flavobacteriales</taxon>
        <taxon>Flavobacteriaceae</taxon>
        <taxon>Patiriisocius</taxon>
    </lineage>
</organism>
<accession>A0ABU2YDB7</accession>
<evidence type="ECO:0000256" key="13">
    <source>
        <dbReference type="ARBA" id="ARBA00048988"/>
    </source>
</evidence>
<evidence type="ECO:0000256" key="11">
    <source>
        <dbReference type="ARBA" id="ARBA00034617"/>
    </source>
</evidence>
<dbReference type="InterPro" id="IPR000212">
    <property type="entry name" value="DNA_helicase_UvrD/REP"/>
</dbReference>
<dbReference type="Gene3D" id="3.90.320.10">
    <property type="match status" value="1"/>
</dbReference>
<dbReference type="SUPFAM" id="SSF52540">
    <property type="entry name" value="P-loop containing nucleoside triphosphate hydrolases"/>
    <property type="match status" value="1"/>
</dbReference>
<dbReference type="InterPro" id="IPR014016">
    <property type="entry name" value="UvrD-like_ATP-bd"/>
</dbReference>
<dbReference type="PROSITE" id="PS51217">
    <property type="entry name" value="UVRD_HELICASE_CTER"/>
    <property type="match status" value="1"/>
</dbReference>
<evidence type="ECO:0000259" key="16">
    <source>
        <dbReference type="PROSITE" id="PS51198"/>
    </source>
</evidence>
<feature type="binding site" evidence="14">
    <location>
        <begin position="12"/>
        <end position="19"/>
    </location>
    <ligand>
        <name>ATP</name>
        <dbReference type="ChEBI" id="CHEBI:30616"/>
    </ligand>
</feature>
<dbReference type="Pfam" id="PF00580">
    <property type="entry name" value="UvrD-helicase"/>
    <property type="match status" value="1"/>
</dbReference>
<evidence type="ECO:0000256" key="7">
    <source>
        <dbReference type="ARBA" id="ARBA00022840"/>
    </source>
</evidence>